<reference evidence="2" key="1">
    <citation type="journal article" date="2023" name="Mol. Biol. Evol.">
        <title>Third-Generation Sequencing Reveals the Adaptive Role of the Epigenome in Three Deep-Sea Polychaetes.</title>
        <authorList>
            <person name="Perez M."/>
            <person name="Aroh O."/>
            <person name="Sun Y."/>
            <person name="Lan Y."/>
            <person name="Juniper S.K."/>
            <person name="Young C.R."/>
            <person name="Angers B."/>
            <person name="Qian P.Y."/>
        </authorList>
    </citation>
    <scope>NUCLEOTIDE SEQUENCE</scope>
    <source>
        <strain evidence="2">R07B-5</strain>
    </source>
</reference>
<feature type="compositionally biased region" description="Basic residues" evidence="1">
    <location>
        <begin position="1"/>
        <end position="18"/>
    </location>
</feature>
<name>A0AAD9KKR1_RIDPI</name>
<dbReference type="Proteomes" id="UP001209878">
    <property type="component" value="Unassembled WGS sequence"/>
</dbReference>
<organism evidence="2 3">
    <name type="scientific">Ridgeia piscesae</name>
    <name type="common">Tubeworm</name>
    <dbReference type="NCBI Taxonomy" id="27915"/>
    <lineage>
        <taxon>Eukaryota</taxon>
        <taxon>Metazoa</taxon>
        <taxon>Spiralia</taxon>
        <taxon>Lophotrochozoa</taxon>
        <taxon>Annelida</taxon>
        <taxon>Polychaeta</taxon>
        <taxon>Sedentaria</taxon>
        <taxon>Canalipalpata</taxon>
        <taxon>Sabellida</taxon>
        <taxon>Siboglinidae</taxon>
        <taxon>Ridgeia</taxon>
    </lineage>
</organism>
<feature type="region of interest" description="Disordered" evidence="1">
    <location>
        <begin position="1"/>
        <end position="36"/>
    </location>
</feature>
<keyword evidence="3" id="KW-1185">Reference proteome</keyword>
<dbReference type="EMBL" id="JAODUO010000908">
    <property type="protein sequence ID" value="KAK2173046.1"/>
    <property type="molecule type" value="Genomic_DNA"/>
</dbReference>
<protein>
    <submittedName>
        <fullName evidence="2">Uncharacterized protein</fullName>
    </submittedName>
</protein>
<sequence length="210" mass="23392">ESTHRSVRRNSRRPHNKNARTDTGGRREVDGRQMLEETGSREAAVCRFLWDDSVCGPCVDTYPAVDDDDDGDAIWTTRVRYGDVVTCRRVVVIFRVAVVLCSLNEHEGGFLERKTPTAIATTIATVKDKKDPSVPSTLHPTLPPKMIGYMDDDSVTEQSFELPAYSNELLVGGASVLTSVRKIVKLSDIHLRVLMTFGVRPELYGCHCIL</sequence>
<accession>A0AAD9KKR1</accession>
<proteinExistence type="predicted"/>
<evidence type="ECO:0000256" key="1">
    <source>
        <dbReference type="SAM" id="MobiDB-lite"/>
    </source>
</evidence>
<evidence type="ECO:0000313" key="2">
    <source>
        <dbReference type="EMBL" id="KAK2173046.1"/>
    </source>
</evidence>
<feature type="non-terminal residue" evidence="2">
    <location>
        <position position="1"/>
    </location>
</feature>
<feature type="compositionally biased region" description="Basic and acidic residues" evidence="1">
    <location>
        <begin position="19"/>
        <end position="36"/>
    </location>
</feature>
<evidence type="ECO:0000313" key="3">
    <source>
        <dbReference type="Proteomes" id="UP001209878"/>
    </source>
</evidence>
<gene>
    <name evidence="2" type="ORF">NP493_908g02023</name>
</gene>
<comment type="caution">
    <text evidence="2">The sequence shown here is derived from an EMBL/GenBank/DDBJ whole genome shotgun (WGS) entry which is preliminary data.</text>
</comment>
<dbReference type="AlphaFoldDB" id="A0AAD9KKR1"/>